<feature type="transmembrane region" description="Helical" evidence="1">
    <location>
        <begin position="6"/>
        <end position="28"/>
    </location>
</feature>
<feature type="transmembrane region" description="Helical" evidence="1">
    <location>
        <begin position="72"/>
        <end position="93"/>
    </location>
</feature>
<dbReference type="EMBL" id="JBHILM010000031">
    <property type="protein sequence ID" value="MFB5683796.1"/>
    <property type="molecule type" value="Genomic_DNA"/>
</dbReference>
<evidence type="ECO:0000313" key="2">
    <source>
        <dbReference type="EMBL" id="MFB5683796.1"/>
    </source>
</evidence>
<evidence type="ECO:0008006" key="4">
    <source>
        <dbReference type="Google" id="ProtNLM"/>
    </source>
</evidence>
<feature type="transmembrane region" description="Helical" evidence="1">
    <location>
        <begin position="114"/>
        <end position="136"/>
    </location>
</feature>
<evidence type="ECO:0000256" key="1">
    <source>
        <dbReference type="SAM" id="Phobius"/>
    </source>
</evidence>
<name>A0ABV5BDL2_9BACL</name>
<gene>
    <name evidence="2" type="ORF">ACE3NQ_23055</name>
</gene>
<keyword evidence="1" id="KW-1133">Transmembrane helix</keyword>
<keyword evidence="1" id="KW-0812">Transmembrane</keyword>
<protein>
    <recommendedName>
        <fullName evidence="4">DUF2269 family protein</fullName>
    </recommendedName>
</protein>
<keyword evidence="1" id="KW-0472">Membrane</keyword>
<evidence type="ECO:0000313" key="3">
    <source>
        <dbReference type="Proteomes" id="UP001580407"/>
    </source>
</evidence>
<dbReference type="RefSeq" id="WP_375527526.1">
    <property type="nucleotide sequence ID" value="NZ_JBHILM010000031.1"/>
</dbReference>
<organism evidence="2 3">
    <name type="scientific">Paenibacillus terreus</name>
    <dbReference type="NCBI Taxonomy" id="1387834"/>
    <lineage>
        <taxon>Bacteria</taxon>
        <taxon>Bacillati</taxon>
        <taxon>Bacillota</taxon>
        <taxon>Bacilli</taxon>
        <taxon>Bacillales</taxon>
        <taxon>Paenibacillaceae</taxon>
        <taxon>Paenibacillus</taxon>
    </lineage>
</organism>
<dbReference type="Proteomes" id="UP001580407">
    <property type="component" value="Unassembled WGS sequence"/>
</dbReference>
<keyword evidence="3" id="KW-1185">Reference proteome</keyword>
<reference evidence="2 3" key="1">
    <citation type="submission" date="2024-09" db="EMBL/GenBank/DDBJ databases">
        <authorList>
            <person name="Ruan L."/>
        </authorList>
    </citation>
    <scope>NUCLEOTIDE SEQUENCE [LARGE SCALE GENOMIC DNA]</scope>
    <source>
        <strain evidence="2 3">D33</strain>
    </source>
</reference>
<sequence>MRVIYLLHIIGSLAMGFYLILPFVVGKLNSMSAPAQEGAVTTVRTLNRFAQYALIIQLLTGGYMLTGEDYSIAWMVIVFLLFLVIAGIGGMMGKPLRLAAEGISKGNDISAQRAKLRTFSILLAVCMLLMLFFMVYRRII</sequence>
<comment type="caution">
    <text evidence="2">The sequence shown here is derived from an EMBL/GenBank/DDBJ whole genome shotgun (WGS) entry which is preliminary data.</text>
</comment>
<accession>A0ABV5BDL2</accession>
<proteinExistence type="predicted"/>